<accession>A0ABS6WNZ0</accession>
<name>A0ABS6WNZ0_9HYPH</name>
<sequence>MTTGISFETAEPPAGMRIVAIGDVHGCREQLARLLDRVEAEIARDGPEEWRIVMLGDYVDRGPESRGVLDLLTERSRDPRFICLAGNHDDRMLEFLRDSAQKDFFLRFGGRQTAESYGVNLDERSEAAFAASRQALAATVPAQHLRFLEALPASAEFGDFFFCHAGIRPGVSLAQQSRNDLTWIRREFLDFEGPHPRLIVHGHTPHAAVQLRRNRVNIDTCAFDTGVLTALVAEGRRKWLLQTGPDGARSVPIPGPRSAEQ</sequence>
<dbReference type="RefSeq" id="WP_219201058.1">
    <property type="nucleotide sequence ID" value="NZ_JAHWQX010000002.1"/>
</dbReference>
<evidence type="ECO:0000313" key="2">
    <source>
        <dbReference type="EMBL" id="MBW3097122.1"/>
    </source>
</evidence>
<gene>
    <name evidence="2" type="ORF">KY465_07500</name>
</gene>
<reference evidence="2" key="1">
    <citation type="submission" date="2021-07" db="EMBL/GenBank/DDBJ databases">
        <title>Pseudohoeflea marina sp. nov. a polyhydroxyalcanoate-producing bacterium.</title>
        <authorList>
            <person name="Zheng W."/>
            <person name="Yu S."/>
            <person name="Huang Y."/>
        </authorList>
    </citation>
    <scope>NUCLEOTIDE SEQUENCE</scope>
    <source>
        <strain evidence="2">DP4N28-3</strain>
    </source>
</reference>
<protein>
    <submittedName>
        <fullName evidence="2">Serine/threonine protein phosphatase</fullName>
    </submittedName>
</protein>
<dbReference type="EMBL" id="JAHWQX010000002">
    <property type="protein sequence ID" value="MBW3097122.1"/>
    <property type="molecule type" value="Genomic_DNA"/>
</dbReference>
<evidence type="ECO:0000313" key="3">
    <source>
        <dbReference type="Proteomes" id="UP001430804"/>
    </source>
</evidence>
<dbReference type="CDD" id="cd00144">
    <property type="entry name" value="MPP_PPP_family"/>
    <property type="match status" value="1"/>
</dbReference>
<proteinExistence type="predicted"/>
<keyword evidence="3" id="KW-1185">Reference proteome</keyword>
<organism evidence="2 3">
    <name type="scientific">Pseudohoeflea coraliihabitans</name>
    <dbReference type="NCBI Taxonomy" id="2860393"/>
    <lineage>
        <taxon>Bacteria</taxon>
        <taxon>Pseudomonadati</taxon>
        <taxon>Pseudomonadota</taxon>
        <taxon>Alphaproteobacteria</taxon>
        <taxon>Hyphomicrobiales</taxon>
        <taxon>Rhizobiaceae</taxon>
        <taxon>Pseudohoeflea</taxon>
    </lineage>
</organism>
<dbReference type="PANTHER" id="PTHR42850">
    <property type="entry name" value="METALLOPHOSPHOESTERASE"/>
    <property type="match status" value="1"/>
</dbReference>
<dbReference type="Pfam" id="PF00149">
    <property type="entry name" value="Metallophos"/>
    <property type="match status" value="1"/>
</dbReference>
<dbReference type="Proteomes" id="UP001430804">
    <property type="component" value="Unassembled WGS sequence"/>
</dbReference>
<dbReference type="InterPro" id="IPR004843">
    <property type="entry name" value="Calcineurin-like_PHP"/>
</dbReference>
<dbReference type="InterPro" id="IPR050126">
    <property type="entry name" value="Ap4A_hydrolase"/>
</dbReference>
<evidence type="ECO:0000259" key="1">
    <source>
        <dbReference type="Pfam" id="PF00149"/>
    </source>
</evidence>
<comment type="caution">
    <text evidence="2">The sequence shown here is derived from an EMBL/GenBank/DDBJ whole genome shotgun (WGS) entry which is preliminary data.</text>
</comment>
<feature type="domain" description="Calcineurin-like phosphoesterase" evidence="1">
    <location>
        <begin position="16"/>
        <end position="207"/>
    </location>
</feature>
<dbReference type="PANTHER" id="PTHR42850:SF4">
    <property type="entry name" value="ZINC-DEPENDENT ENDOPOLYPHOSPHATASE"/>
    <property type="match status" value="1"/>
</dbReference>